<protein>
    <submittedName>
        <fullName evidence="3 4">Uncharacterized protein</fullName>
    </submittedName>
</protein>
<dbReference type="GeneID" id="112274008"/>
<feature type="chain" id="PRO_5014297922" evidence="2">
    <location>
        <begin position="25"/>
        <end position="270"/>
    </location>
</feature>
<reference evidence="4" key="3">
    <citation type="submission" date="2020-12" db="UniProtKB">
        <authorList>
            <consortium name="EnsemblPlants"/>
        </authorList>
    </citation>
    <scope>IDENTIFICATION</scope>
</reference>
<evidence type="ECO:0000256" key="1">
    <source>
        <dbReference type="SAM" id="MobiDB-lite"/>
    </source>
</evidence>
<feature type="compositionally biased region" description="Pro residues" evidence="1">
    <location>
        <begin position="241"/>
        <end position="256"/>
    </location>
</feature>
<dbReference type="Gramene" id="Pp3c2_21940V3.1">
    <property type="protein sequence ID" value="Pp3c2_21940V3.1"/>
    <property type="gene ID" value="Pp3c2_21940"/>
</dbReference>
<keyword evidence="5" id="KW-1185">Reference proteome</keyword>
<reference evidence="3 5" key="1">
    <citation type="journal article" date="2008" name="Science">
        <title>The Physcomitrella genome reveals evolutionary insights into the conquest of land by plants.</title>
        <authorList>
            <person name="Rensing S."/>
            <person name="Lang D."/>
            <person name="Zimmer A."/>
            <person name="Terry A."/>
            <person name="Salamov A."/>
            <person name="Shapiro H."/>
            <person name="Nishiyama T."/>
            <person name="Perroud P.-F."/>
            <person name="Lindquist E."/>
            <person name="Kamisugi Y."/>
            <person name="Tanahashi T."/>
            <person name="Sakakibara K."/>
            <person name="Fujita T."/>
            <person name="Oishi K."/>
            <person name="Shin-I T."/>
            <person name="Kuroki Y."/>
            <person name="Toyoda A."/>
            <person name="Suzuki Y."/>
            <person name="Hashimoto A."/>
            <person name="Yamaguchi K."/>
            <person name="Sugano A."/>
            <person name="Kohara Y."/>
            <person name="Fujiyama A."/>
            <person name="Anterola A."/>
            <person name="Aoki S."/>
            <person name="Ashton N."/>
            <person name="Barbazuk W.B."/>
            <person name="Barker E."/>
            <person name="Bennetzen J."/>
            <person name="Bezanilla M."/>
            <person name="Blankenship R."/>
            <person name="Cho S.H."/>
            <person name="Dutcher S."/>
            <person name="Estelle M."/>
            <person name="Fawcett J.A."/>
            <person name="Gundlach H."/>
            <person name="Hanada K."/>
            <person name="Heyl A."/>
            <person name="Hicks K.A."/>
            <person name="Hugh J."/>
            <person name="Lohr M."/>
            <person name="Mayer K."/>
            <person name="Melkozernov A."/>
            <person name="Murata T."/>
            <person name="Nelson D."/>
            <person name="Pils B."/>
            <person name="Prigge M."/>
            <person name="Reiss B."/>
            <person name="Renner T."/>
            <person name="Rombauts S."/>
            <person name="Rushton P."/>
            <person name="Sanderfoot A."/>
            <person name="Schween G."/>
            <person name="Shiu S.-H."/>
            <person name="Stueber K."/>
            <person name="Theodoulou F.L."/>
            <person name="Tu H."/>
            <person name="Van de Peer Y."/>
            <person name="Verrier P.J."/>
            <person name="Waters E."/>
            <person name="Wood A."/>
            <person name="Yang L."/>
            <person name="Cove D."/>
            <person name="Cuming A."/>
            <person name="Hasebe M."/>
            <person name="Lucas S."/>
            <person name="Mishler D.B."/>
            <person name="Reski R."/>
            <person name="Grigoriev I."/>
            <person name="Quatrano R.S."/>
            <person name="Boore J.L."/>
        </authorList>
    </citation>
    <scope>NUCLEOTIDE SEQUENCE [LARGE SCALE GENOMIC DNA]</scope>
    <source>
        <strain evidence="4 5">cv. Gransden 2004</strain>
    </source>
</reference>
<feature type="compositionally biased region" description="Polar residues" evidence="1">
    <location>
        <begin position="151"/>
        <end position="164"/>
    </location>
</feature>
<evidence type="ECO:0000256" key="2">
    <source>
        <dbReference type="SAM" id="SignalP"/>
    </source>
</evidence>
<feature type="signal peptide" evidence="2">
    <location>
        <begin position="1"/>
        <end position="24"/>
    </location>
</feature>
<sequence>MAKSSCLLVHCLCLNLLLSIGATSELPVSAQFDHPQQSTFLPASTEVQDTPHGWLTGLLTKSFVGDQVNWRPFLPHQVLNIYQRVVGEHRPMSNLQVRTHIIPDCEMDSKTVHEGHEGHYLRGIPSRTTNVPAMKTFPCTLLRNPLSSTIAQQSQLDTKPTPSGSVPAPTVPHLQQLACSVDIGHETPTALPPPNPTPRLQKPPSIIIEAGRPTPDPPKPPTPNVPHLQRSASTIIEAKPVPRPTPGGKPGVPPTPKLQHPPEDMALQFL</sequence>
<proteinExistence type="predicted"/>
<reference evidence="3 5" key="2">
    <citation type="journal article" date="2018" name="Plant J.">
        <title>The Physcomitrella patens chromosome-scale assembly reveals moss genome structure and evolution.</title>
        <authorList>
            <person name="Lang D."/>
            <person name="Ullrich K.K."/>
            <person name="Murat F."/>
            <person name="Fuchs J."/>
            <person name="Jenkins J."/>
            <person name="Haas F.B."/>
            <person name="Piednoel M."/>
            <person name="Gundlach H."/>
            <person name="Van Bel M."/>
            <person name="Meyberg R."/>
            <person name="Vives C."/>
            <person name="Morata J."/>
            <person name="Symeonidi A."/>
            <person name="Hiss M."/>
            <person name="Muchero W."/>
            <person name="Kamisugi Y."/>
            <person name="Saleh O."/>
            <person name="Blanc G."/>
            <person name="Decker E.L."/>
            <person name="van Gessel N."/>
            <person name="Grimwood J."/>
            <person name="Hayes R.D."/>
            <person name="Graham S.W."/>
            <person name="Gunter L.E."/>
            <person name="McDaniel S.F."/>
            <person name="Hoernstein S.N.W."/>
            <person name="Larsson A."/>
            <person name="Li F.W."/>
            <person name="Perroud P.F."/>
            <person name="Phillips J."/>
            <person name="Ranjan P."/>
            <person name="Rokshar D.S."/>
            <person name="Rothfels C.J."/>
            <person name="Schneider L."/>
            <person name="Shu S."/>
            <person name="Stevenson D.W."/>
            <person name="Thummler F."/>
            <person name="Tillich M."/>
            <person name="Villarreal Aguilar J.C."/>
            <person name="Widiez T."/>
            <person name="Wong G.K."/>
            <person name="Wymore A."/>
            <person name="Zhang Y."/>
            <person name="Zimmer A.D."/>
            <person name="Quatrano R.S."/>
            <person name="Mayer K.F.X."/>
            <person name="Goodstein D."/>
            <person name="Casacuberta J.M."/>
            <person name="Vandepoele K."/>
            <person name="Reski R."/>
            <person name="Cuming A.C."/>
            <person name="Tuskan G.A."/>
            <person name="Maumus F."/>
            <person name="Salse J."/>
            <person name="Schmutz J."/>
            <person name="Rensing S.A."/>
        </authorList>
    </citation>
    <scope>NUCLEOTIDE SEQUENCE [LARGE SCALE GENOMIC DNA]</scope>
    <source>
        <strain evidence="4 5">cv. Gransden 2004</strain>
    </source>
</reference>
<evidence type="ECO:0000313" key="3">
    <source>
        <dbReference type="EMBL" id="PNR60266.1"/>
    </source>
</evidence>
<dbReference type="PaxDb" id="3218-PP1S125_50V6.1"/>
<dbReference type="AlphaFoldDB" id="A9SVP0"/>
<feature type="region of interest" description="Disordered" evidence="1">
    <location>
        <begin position="184"/>
        <end position="270"/>
    </location>
</feature>
<keyword evidence="2" id="KW-0732">Signal</keyword>
<dbReference type="EnsemblPlants" id="Pp3c2_21940V3.1">
    <property type="protein sequence ID" value="Pp3c2_21940V3.1"/>
    <property type="gene ID" value="Pp3c2_21940"/>
</dbReference>
<name>A9SVP0_PHYPA</name>
<evidence type="ECO:0000313" key="4">
    <source>
        <dbReference type="EnsemblPlants" id="Pp3c2_21940V3.1"/>
    </source>
</evidence>
<accession>A9SVP0</accession>
<evidence type="ECO:0000313" key="5">
    <source>
        <dbReference type="Proteomes" id="UP000006727"/>
    </source>
</evidence>
<dbReference type="RefSeq" id="XP_024358907.1">
    <property type="nucleotide sequence ID" value="XM_024503139.2"/>
</dbReference>
<dbReference type="Proteomes" id="UP000006727">
    <property type="component" value="Chromosome 2"/>
</dbReference>
<dbReference type="EMBL" id="ABEU02000002">
    <property type="protein sequence ID" value="PNR60266.1"/>
    <property type="molecule type" value="Genomic_DNA"/>
</dbReference>
<dbReference type="HOGENOM" id="CLU_1032055_0_0_1"/>
<dbReference type="KEGG" id="ppp:112274008"/>
<feature type="compositionally biased region" description="Pro residues" evidence="1">
    <location>
        <begin position="214"/>
        <end position="224"/>
    </location>
</feature>
<dbReference type="EnsemblPlants" id="Pp3c2_21940V3.2">
    <property type="protein sequence ID" value="Pp3c2_21940V3.2"/>
    <property type="gene ID" value="Pp3c2_21940"/>
</dbReference>
<organism evidence="3">
    <name type="scientific">Physcomitrium patens</name>
    <name type="common">Spreading-leaved earth moss</name>
    <name type="synonym">Physcomitrella patens</name>
    <dbReference type="NCBI Taxonomy" id="3218"/>
    <lineage>
        <taxon>Eukaryota</taxon>
        <taxon>Viridiplantae</taxon>
        <taxon>Streptophyta</taxon>
        <taxon>Embryophyta</taxon>
        <taxon>Bryophyta</taxon>
        <taxon>Bryophytina</taxon>
        <taxon>Bryopsida</taxon>
        <taxon>Funariidae</taxon>
        <taxon>Funariales</taxon>
        <taxon>Funariaceae</taxon>
        <taxon>Physcomitrium</taxon>
    </lineage>
</organism>
<gene>
    <name evidence="4" type="primary">LOC112274008</name>
    <name evidence="3" type="ORF">PHYPA_003059</name>
</gene>
<dbReference type="Gramene" id="Pp3c2_21940V3.2">
    <property type="protein sequence ID" value="Pp3c2_21940V3.2"/>
    <property type="gene ID" value="Pp3c2_21940"/>
</dbReference>
<feature type="region of interest" description="Disordered" evidence="1">
    <location>
        <begin position="151"/>
        <end position="170"/>
    </location>
</feature>